<feature type="region of interest" description="Disordered" evidence="1">
    <location>
        <begin position="116"/>
        <end position="166"/>
    </location>
</feature>
<proteinExistence type="predicted"/>
<feature type="region of interest" description="Disordered" evidence="1">
    <location>
        <begin position="215"/>
        <end position="243"/>
    </location>
</feature>
<feature type="transmembrane region" description="Helical" evidence="2">
    <location>
        <begin position="192"/>
        <end position="215"/>
    </location>
</feature>
<evidence type="ECO:0000256" key="1">
    <source>
        <dbReference type="SAM" id="MobiDB-lite"/>
    </source>
</evidence>
<reference evidence="3 4" key="1">
    <citation type="submission" date="2020-07" db="EMBL/GenBank/DDBJ databases">
        <title>Sequencing the genomes of 1000 actinobacteria strains.</title>
        <authorList>
            <person name="Klenk H.-P."/>
        </authorList>
    </citation>
    <scope>NUCLEOTIDE SEQUENCE [LARGE SCALE GENOMIC DNA]</scope>
    <source>
        <strain evidence="3 4">DSM 15131</strain>
    </source>
</reference>
<dbReference type="EMBL" id="JACBZM010000001">
    <property type="protein sequence ID" value="NYI46535.1"/>
    <property type="molecule type" value="Genomic_DNA"/>
</dbReference>
<keyword evidence="2" id="KW-0812">Transmembrane</keyword>
<dbReference type="AlphaFoldDB" id="A0A7Y9ZKE8"/>
<evidence type="ECO:0000256" key="2">
    <source>
        <dbReference type="SAM" id="Phobius"/>
    </source>
</evidence>
<dbReference type="Proteomes" id="UP000562045">
    <property type="component" value="Unassembled WGS sequence"/>
</dbReference>
<evidence type="ECO:0000313" key="4">
    <source>
        <dbReference type="Proteomes" id="UP000562045"/>
    </source>
</evidence>
<evidence type="ECO:0000313" key="3">
    <source>
        <dbReference type="EMBL" id="NYI46535.1"/>
    </source>
</evidence>
<protein>
    <submittedName>
        <fullName evidence="3">Uncharacterized protein</fullName>
    </submittedName>
</protein>
<organism evidence="3 4">
    <name type="scientific">Nocardioides aromaticivorans</name>
    <dbReference type="NCBI Taxonomy" id="200618"/>
    <lineage>
        <taxon>Bacteria</taxon>
        <taxon>Bacillati</taxon>
        <taxon>Actinomycetota</taxon>
        <taxon>Actinomycetes</taxon>
        <taxon>Propionibacteriales</taxon>
        <taxon>Nocardioidaceae</taxon>
        <taxon>Nocardioides</taxon>
    </lineage>
</organism>
<gene>
    <name evidence="3" type="ORF">BJ993_003615</name>
</gene>
<dbReference type="RefSeq" id="WP_179650388.1">
    <property type="nucleotide sequence ID" value="NZ_JACBZM010000001.1"/>
</dbReference>
<feature type="compositionally biased region" description="Pro residues" evidence="1">
    <location>
        <begin position="120"/>
        <end position="144"/>
    </location>
</feature>
<keyword evidence="2" id="KW-0472">Membrane</keyword>
<name>A0A7Y9ZKE8_9ACTN</name>
<keyword evidence="2" id="KW-1133">Transmembrane helix</keyword>
<accession>A0A7Y9ZKE8</accession>
<feature type="compositionally biased region" description="Basic and acidic residues" evidence="1">
    <location>
        <begin position="221"/>
        <end position="231"/>
    </location>
</feature>
<comment type="caution">
    <text evidence="3">The sequence shown here is derived from an EMBL/GenBank/DDBJ whole genome shotgun (WGS) entry which is preliminary data.</text>
</comment>
<sequence length="509" mass="53412">MELHDAIRSVVVQHGSAMLSDGAGFRGVLDDVLEEDQATTGDINLLVDAVRFDVMSPLVAMIDSGADVSRAVEEAGARLARERGGDDSAAASWAAAVLGYALGKVPEAIVLRYRSQRPPSHLPPPSTPPTTPPAPPVQSPPPTVWPGQGQPAPSVTPGYGSAPQPVAPAPYTGYPAAPGFSSPPPRKGKGPVVWAAAAVAGIVVVGGVIAGVVLASSGDDDPGKKSDEKSGPKSPEVDVDPAAIDGRYDALASKITEGASDCKAATASSGEKEVVECTVNAGTLRLVTYADQAAAEAARTSRLDYRSGTMTADNGSTALYEFDPERGGTSDPAVVYWDSTTALQSATLTASGSAKIDALTTLYDATSPRVAVPTAPAHPVLREFIDINMDVAGCERQRTFFEGETEESSCKADVEGIVVNVGRYNTRKGMVEDRKYYKGKYDEAATQGGGGTWRFGEGKGEGAYYAYLDDGTAALYWDWNKSDCYCYGIAWSFEGKLKKLEDWWPGEGE</sequence>